<evidence type="ECO:0000313" key="2">
    <source>
        <dbReference type="EMBL" id="KAB2571910.1"/>
    </source>
</evidence>
<proteinExistence type="predicted"/>
<dbReference type="AlphaFoldDB" id="A0A5N5D2K8"/>
<name>A0A5N5D2K8_9PEZI</name>
<sequence>MRFTTAAASMALTGLFTLAAAADDQKACSKPNLMIKIHTGSCANADSLTTHVVGTASNSTHILKDNPVPAESTSFFEVPVPFEGRIYVTENNATSADAVQGVAFKVFDSSYTWAQASVEEDSKTVVAPVKVNFATFAKWQGIEMGGAAIFNSRVGDPLVVSYCGSN</sequence>
<feature type="chain" id="PRO_5024912592" evidence="1">
    <location>
        <begin position="22"/>
        <end position="166"/>
    </location>
</feature>
<dbReference type="OrthoDB" id="10354459at2759"/>
<keyword evidence="3" id="KW-1185">Reference proteome</keyword>
<dbReference type="Proteomes" id="UP000325902">
    <property type="component" value="Unassembled WGS sequence"/>
</dbReference>
<protein>
    <submittedName>
        <fullName evidence="2">Uncharacterized protein</fullName>
    </submittedName>
</protein>
<keyword evidence="1" id="KW-0732">Signal</keyword>
<evidence type="ECO:0000256" key="1">
    <source>
        <dbReference type="SAM" id="SignalP"/>
    </source>
</evidence>
<evidence type="ECO:0000313" key="3">
    <source>
        <dbReference type="Proteomes" id="UP000325902"/>
    </source>
</evidence>
<accession>A0A5N5D2K8</accession>
<gene>
    <name evidence="2" type="ORF">DBV05_g9444</name>
</gene>
<dbReference type="EMBL" id="VCHE01000090">
    <property type="protein sequence ID" value="KAB2571910.1"/>
    <property type="molecule type" value="Genomic_DNA"/>
</dbReference>
<reference evidence="2 3" key="1">
    <citation type="journal article" date="2019" name="Sci. Rep.">
        <title>A multi-omics analysis of the grapevine pathogen Lasiodiplodia theobromae reveals that temperature affects the expression of virulence- and pathogenicity-related genes.</title>
        <authorList>
            <person name="Felix C."/>
            <person name="Meneses R."/>
            <person name="Goncalves M.F.M."/>
            <person name="Tilleman L."/>
            <person name="Duarte A.S."/>
            <person name="Jorrin-Novo J.V."/>
            <person name="Van de Peer Y."/>
            <person name="Deforce D."/>
            <person name="Van Nieuwerburgh F."/>
            <person name="Esteves A.C."/>
            <person name="Alves A."/>
        </authorList>
    </citation>
    <scope>NUCLEOTIDE SEQUENCE [LARGE SCALE GENOMIC DNA]</scope>
    <source>
        <strain evidence="2 3">LA-SOL3</strain>
    </source>
</reference>
<organism evidence="2 3">
    <name type="scientific">Lasiodiplodia theobromae</name>
    <dbReference type="NCBI Taxonomy" id="45133"/>
    <lineage>
        <taxon>Eukaryota</taxon>
        <taxon>Fungi</taxon>
        <taxon>Dikarya</taxon>
        <taxon>Ascomycota</taxon>
        <taxon>Pezizomycotina</taxon>
        <taxon>Dothideomycetes</taxon>
        <taxon>Dothideomycetes incertae sedis</taxon>
        <taxon>Botryosphaeriales</taxon>
        <taxon>Botryosphaeriaceae</taxon>
        <taxon>Lasiodiplodia</taxon>
    </lineage>
</organism>
<comment type="caution">
    <text evidence="2">The sequence shown here is derived from an EMBL/GenBank/DDBJ whole genome shotgun (WGS) entry which is preliminary data.</text>
</comment>
<feature type="signal peptide" evidence="1">
    <location>
        <begin position="1"/>
        <end position="21"/>
    </location>
</feature>